<dbReference type="AlphaFoldDB" id="A0A5A7N7Q9"/>
<dbReference type="InterPro" id="IPR036249">
    <property type="entry name" value="Thioredoxin-like_sf"/>
</dbReference>
<comment type="caution">
    <text evidence="3">The sequence shown here is derived from an EMBL/GenBank/DDBJ whole genome shotgun (WGS) entry which is preliminary data.</text>
</comment>
<reference evidence="3 4" key="1">
    <citation type="submission" date="2019-09" db="EMBL/GenBank/DDBJ databases">
        <title>NBRP : Genome information of microbial organism related human and environment.</title>
        <authorList>
            <person name="Hattori M."/>
            <person name="Oshima K."/>
            <person name="Inaba H."/>
            <person name="Suda W."/>
            <person name="Sakamoto M."/>
            <person name="Iino T."/>
            <person name="Kitahara M."/>
            <person name="Oshida Y."/>
            <person name="Iida T."/>
            <person name="Kudo T."/>
            <person name="Itoh T."/>
            <person name="Ohkuma M."/>
        </authorList>
    </citation>
    <scope>NUCLEOTIDE SEQUENCE [LARGE SCALE GENOMIC DNA]</scope>
    <source>
        <strain evidence="3 4">Q-1</strain>
    </source>
</reference>
<sequence>MIILFGLKNCDRCRAARTWLSGEGVAYQFVDLRDHGVSEDQMDRWIDALGWEHLLNKRSTTWRGLAPAEQGELDGERARHLMLAHPALIKRPIWDLGAQILVGFDDAVKAVIRAGGEQK</sequence>
<dbReference type="Pfam" id="PF03960">
    <property type="entry name" value="ArsC"/>
    <property type="match status" value="1"/>
</dbReference>
<dbReference type="RefSeq" id="WP_042085945.1">
    <property type="nucleotide sequence ID" value="NZ_BKCN01000005.1"/>
</dbReference>
<comment type="similarity">
    <text evidence="1 2">Belongs to the ArsC family.</text>
</comment>
<proteinExistence type="inferred from homology"/>
<evidence type="ECO:0000313" key="3">
    <source>
        <dbReference type="EMBL" id="GER03675.1"/>
    </source>
</evidence>
<organism evidence="3 4">
    <name type="scientific">Iodidimonas nitroreducens</name>
    <dbReference type="NCBI Taxonomy" id="1236968"/>
    <lineage>
        <taxon>Bacteria</taxon>
        <taxon>Pseudomonadati</taxon>
        <taxon>Pseudomonadota</taxon>
        <taxon>Alphaproteobacteria</taxon>
        <taxon>Iodidimonadales</taxon>
        <taxon>Iodidimonadaceae</taxon>
        <taxon>Iodidimonas</taxon>
    </lineage>
</organism>
<dbReference type="InterPro" id="IPR006504">
    <property type="entry name" value="Tscrpt_reg_Spx/MgsR"/>
</dbReference>
<dbReference type="InterPro" id="IPR006660">
    <property type="entry name" value="Arsenate_reductase-like"/>
</dbReference>
<dbReference type="Proteomes" id="UP000324996">
    <property type="component" value="Unassembled WGS sequence"/>
</dbReference>
<dbReference type="PANTHER" id="PTHR30041:SF8">
    <property type="entry name" value="PROTEIN YFFB"/>
    <property type="match status" value="1"/>
</dbReference>
<dbReference type="PROSITE" id="PS51353">
    <property type="entry name" value="ARSC"/>
    <property type="match status" value="1"/>
</dbReference>
<evidence type="ECO:0000256" key="1">
    <source>
        <dbReference type="ARBA" id="ARBA00007198"/>
    </source>
</evidence>
<dbReference type="EMBL" id="BKCN01000005">
    <property type="protein sequence ID" value="GER03675.1"/>
    <property type="molecule type" value="Genomic_DNA"/>
</dbReference>
<dbReference type="PANTHER" id="PTHR30041">
    <property type="entry name" value="ARSENATE REDUCTASE"/>
    <property type="match status" value="1"/>
</dbReference>
<dbReference type="Gene3D" id="3.40.30.10">
    <property type="entry name" value="Glutaredoxin"/>
    <property type="match status" value="1"/>
</dbReference>
<evidence type="ECO:0000256" key="2">
    <source>
        <dbReference type="PROSITE-ProRule" id="PRU01282"/>
    </source>
</evidence>
<dbReference type="SUPFAM" id="SSF52833">
    <property type="entry name" value="Thioredoxin-like"/>
    <property type="match status" value="1"/>
</dbReference>
<accession>A0A5A7N7Q9</accession>
<name>A0A5A7N7Q9_9PROT</name>
<protein>
    <submittedName>
        <fullName evidence="3">Arsenate reductase</fullName>
    </submittedName>
</protein>
<keyword evidence="4" id="KW-1185">Reference proteome</keyword>
<evidence type="ECO:0000313" key="4">
    <source>
        <dbReference type="Proteomes" id="UP000324996"/>
    </source>
</evidence>
<dbReference type="NCBIfam" id="TIGR01617">
    <property type="entry name" value="arsC_related"/>
    <property type="match status" value="1"/>
</dbReference>
<gene>
    <name evidence="3" type="ORF">JCM17846_13570</name>
</gene>